<accession>A0ABR9C9S0</accession>
<evidence type="ECO:0000313" key="2">
    <source>
        <dbReference type="Proteomes" id="UP000615687"/>
    </source>
</evidence>
<keyword evidence="2" id="KW-1185">Reference proteome</keyword>
<dbReference type="RefSeq" id="WP_192109094.1">
    <property type="nucleotide sequence ID" value="NZ_JACYXJ010000003.1"/>
</dbReference>
<proteinExistence type="predicted"/>
<name>A0ABR9C9S0_9HYPH</name>
<dbReference type="Proteomes" id="UP000615687">
    <property type="component" value="Unassembled WGS sequence"/>
</dbReference>
<comment type="caution">
    <text evidence="1">The sequence shown here is derived from an EMBL/GenBank/DDBJ whole genome shotgun (WGS) entry which is preliminary data.</text>
</comment>
<dbReference type="EMBL" id="JACYXJ010000003">
    <property type="protein sequence ID" value="MBD8876656.1"/>
    <property type="molecule type" value="Genomic_DNA"/>
</dbReference>
<organism evidence="1 2">
    <name type="scientific">Roseibium polysiphoniae</name>
    <dbReference type="NCBI Taxonomy" id="2571221"/>
    <lineage>
        <taxon>Bacteria</taxon>
        <taxon>Pseudomonadati</taxon>
        <taxon>Pseudomonadota</taxon>
        <taxon>Alphaproteobacteria</taxon>
        <taxon>Hyphomicrobiales</taxon>
        <taxon>Stappiaceae</taxon>
        <taxon>Roseibium</taxon>
    </lineage>
</organism>
<gene>
    <name evidence="1" type="ORF">IG617_10190</name>
</gene>
<reference evidence="1 2" key="1">
    <citation type="submission" date="2020-09" db="EMBL/GenBank/DDBJ databases">
        <title>The genome sequence of type strain Labrenzia polysiphoniae KACC 19711.</title>
        <authorList>
            <person name="Liu Y."/>
        </authorList>
    </citation>
    <scope>NUCLEOTIDE SEQUENCE [LARGE SCALE GENOMIC DNA]</scope>
    <source>
        <strain evidence="1 2">KACC 19711</strain>
    </source>
</reference>
<evidence type="ECO:0000313" key="1">
    <source>
        <dbReference type="EMBL" id="MBD8876656.1"/>
    </source>
</evidence>
<protein>
    <submittedName>
        <fullName evidence="1">Uncharacterized protein</fullName>
    </submittedName>
</protein>
<sequence>MRDHYPTCLLIGDNSESFIELCRSLRFSTHCAYKILASEAPFELDNFIHMEWSKLGALAINALPVRETVLFISLIEGRLSVNSVFVEHQEDYNKILCRELKAVAETLQATSDQSKQFLKEFVEMNFSGIKRILDAAPGELRLDVLMDFESDPVLLSGFVRRSNGRVSLLGNNERELLVFGTGNEADKRYLSETITFSFSKDERANEIHSRIVHNEFQRHWKAYRAAGINVPLIMVQNLLGRKVRTRYFIDPNDIAFLDEEVPRYIFDYDVVYFDLDETLICKGKPIQDLRKLLHDYRDVNYVLKLITRHKFDIKDTLASIDVDHSIFHEIIPVLPDEKKSSFIDGRAIFIDNEFPERLDVSQKSQIPVLDLDQIEFLQRP</sequence>